<protein>
    <submittedName>
        <fullName evidence="3">BatA domain-containing protein</fullName>
    </submittedName>
</protein>
<proteinExistence type="predicted"/>
<evidence type="ECO:0000313" key="4">
    <source>
        <dbReference type="Proteomes" id="UP001241110"/>
    </source>
</evidence>
<dbReference type="Pfam" id="PF07584">
    <property type="entry name" value="BatA"/>
    <property type="match status" value="1"/>
</dbReference>
<feature type="transmembrane region" description="Helical" evidence="1">
    <location>
        <begin position="6"/>
        <end position="25"/>
    </location>
</feature>
<feature type="transmembrane region" description="Helical" evidence="1">
    <location>
        <begin position="60"/>
        <end position="79"/>
    </location>
</feature>
<evidence type="ECO:0000256" key="1">
    <source>
        <dbReference type="SAM" id="Phobius"/>
    </source>
</evidence>
<gene>
    <name evidence="3" type="ORF">QNI16_11685</name>
</gene>
<organism evidence="3 4">
    <name type="scientific">Xanthocytophaga flava</name>
    <dbReference type="NCBI Taxonomy" id="3048013"/>
    <lineage>
        <taxon>Bacteria</taxon>
        <taxon>Pseudomonadati</taxon>
        <taxon>Bacteroidota</taxon>
        <taxon>Cytophagia</taxon>
        <taxon>Cytophagales</taxon>
        <taxon>Rhodocytophagaceae</taxon>
        <taxon>Xanthocytophaga</taxon>
    </lineage>
</organism>
<dbReference type="NCBIfam" id="TIGR02226">
    <property type="entry name" value="two_anch"/>
    <property type="match status" value="1"/>
</dbReference>
<dbReference type="Proteomes" id="UP001241110">
    <property type="component" value="Unassembled WGS sequence"/>
</dbReference>
<sequence length="435" mass="49847">MWQAVNPVYWWGLGALAIPILIHLYNRRPTKVKILGSLRWLTEVQPAQANFRRVQQWPLLLIRLALLVVVILLLVDLYTTHTNKDLGKLKVVILIHPEAGDSIQFRQLAQKWQNDSVQVRWLTPRFSVINDLLEKDTSNVSIWSLLAEADKKFPSDSIHVIAPDRSDYWRGKRIPTQASLSWELTPVKKDTFQLVQASLINKEPELLWFYSSPEYTGYVWEKGTTNTSGRRPQVEYLKDQQIIKVSQNQKSYEVSVGRIDTLQIAGAIADQYLDEWHIFQASVRAVAAFHKIPVRFVGVTEKADWLVSMGKDLPIGNSAQPDLWWNYYPGNHAGWIQTVKMDSLIIHKKLSTGQVLEGGWLQAIRPYVLAFKTKNVIPPALDYRKIDLRSDSLTVNPKMIIAGTDHSASHDYRVWFGMAALVLLALERIWPKQAK</sequence>
<dbReference type="InterPro" id="IPR011933">
    <property type="entry name" value="Double_TM_dom"/>
</dbReference>
<accession>A0AAE3QR08</accession>
<dbReference type="AlphaFoldDB" id="A0AAE3QR08"/>
<comment type="caution">
    <text evidence="3">The sequence shown here is derived from an EMBL/GenBank/DDBJ whole genome shotgun (WGS) entry which is preliminary data.</text>
</comment>
<keyword evidence="1" id="KW-0812">Transmembrane</keyword>
<keyword evidence="1" id="KW-0472">Membrane</keyword>
<dbReference type="EMBL" id="JASJOS010000005">
    <property type="protein sequence ID" value="MDJ1481148.1"/>
    <property type="molecule type" value="Genomic_DNA"/>
</dbReference>
<evidence type="ECO:0000259" key="2">
    <source>
        <dbReference type="Pfam" id="PF07584"/>
    </source>
</evidence>
<keyword evidence="1" id="KW-1133">Transmembrane helix</keyword>
<feature type="domain" description="Aerotolerance regulator N-terminal" evidence="2">
    <location>
        <begin position="5"/>
        <end position="75"/>
    </location>
</feature>
<dbReference type="RefSeq" id="WP_313978546.1">
    <property type="nucleotide sequence ID" value="NZ_JASJOS010000005.1"/>
</dbReference>
<reference evidence="3" key="1">
    <citation type="submission" date="2023-05" db="EMBL/GenBank/DDBJ databases">
        <authorList>
            <person name="Zhang X."/>
        </authorList>
    </citation>
    <scope>NUCLEOTIDE SEQUENCE</scope>
    <source>
        <strain evidence="3">YF14B1</strain>
    </source>
</reference>
<name>A0AAE3QR08_9BACT</name>
<dbReference type="InterPro" id="IPR024163">
    <property type="entry name" value="Aerotolerance_reg_N"/>
</dbReference>
<evidence type="ECO:0000313" key="3">
    <source>
        <dbReference type="EMBL" id="MDJ1481148.1"/>
    </source>
</evidence>